<dbReference type="GO" id="GO:0004418">
    <property type="term" value="F:hydroxymethylbilane synthase activity"/>
    <property type="evidence" value="ECO:0007669"/>
    <property type="project" value="UniProtKB-UniRule"/>
</dbReference>
<proteinExistence type="inferred from homology"/>
<comment type="caution">
    <text evidence="10">The sequence shown here is derived from an EMBL/GenBank/DDBJ whole genome shotgun (WGS) entry which is preliminary data.</text>
</comment>
<comment type="function">
    <text evidence="1 7">Tetrapolymerization of the monopyrrole PBG into the hydroxymethylbilane pre-uroporphyrinogen in several discrete steps.</text>
</comment>
<evidence type="ECO:0000256" key="1">
    <source>
        <dbReference type="ARBA" id="ARBA00002869"/>
    </source>
</evidence>
<evidence type="ECO:0000256" key="7">
    <source>
        <dbReference type="HAMAP-Rule" id="MF_00260"/>
    </source>
</evidence>
<accession>A0A0L0W766</accession>
<dbReference type="FunFam" id="3.40.190.10:FF:000005">
    <property type="entry name" value="Porphobilinogen deaminase"/>
    <property type="match status" value="1"/>
</dbReference>
<dbReference type="SUPFAM" id="SSF54782">
    <property type="entry name" value="Porphobilinogen deaminase (hydroxymethylbilane synthase), C-terminal domain"/>
    <property type="match status" value="1"/>
</dbReference>
<dbReference type="OrthoDB" id="9810298at2"/>
<dbReference type="InterPro" id="IPR022417">
    <property type="entry name" value="Porphobilin_deaminase_N"/>
</dbReference>
<dbReference type="PANTHER" id="PTHR11557">
    <property type="entry name" value="PORPHOBILINOGEN DEAMINASE"/>
    <property type="match status" value="1"/>
</dbReference>
<keyword evidence="5 7" id="KW-0627">Porphyrin biosynthesis</keyword>
<evidence type="ECO:0000259" key="8">
    <source>
        <dbReference type="Pfam" id="PF01379"/>
    </source>
</evidence>
<comment type="catalytic activity">
    <reaction evidence="6 7">
        <text>4 porphobilinogen + H2O = hydroxymethylbilane + 4 NH4(+)</text>
        <dbReference type="Rhea" id="RHEA:13185"/>
        <dbReference type="ChEBI" id="CHEBI:15377"/>
        <dbReference type="ChEBI" id="CHEBI:28938"/>
        <dbReference type="ChEBI" id="CHEBI:57845"/>
        <dbReference type="ChEBI" id="CHEBI:58126"/>
        <dbReference type="EC" id="2.5.1.61"/>
    </reaction>
</comment>
<dbReference type="PROSITE" id="PS00533">
    <property type="entry name" value="PORPHOBILINOGEN_DEAM"/>
    <property type="match status" value="1"/>
</dbReference>
<feature type="modified residue" description="S-(dipyrrolylmethanemethyl)cysteine" evidence="7">
    <location>
        <position position="237"/>
    </location>
</feature>
<dbReference type="GO" id="GO:0006782">
    <property type="term" value="P:protoporphyrinogen IX biosynthetic process"/>
    <property type="evidence" value="ECO:0007669"/>
    <property type="project" value="UniProtKB-UniRule"/>
</dbReference>
<dbReference type="SUPFAM" id="SSF53850">
    <property type="entry name" value="Periplasmic binding protein-like II"/>
    <property type="match status" value="1"/>
</dbReference>
<comment type="subunit">
    <text evidence="3 7">Monomer.</text>
</comment>
<feature type="domain" description="Porphobilinogen deaminase C-terminal" evidence="9">
    <location>
        <begin position="221"/>
        <end position="289"/>
    </location>
</feature>
<name>A0A0L0W766_GOTPU</name>
<dbReference type="PRINTS" id="PR00151">
    <property type="entry name" value="PORPHBDMNASE"/>
</dbReference>
<dbReference type="GO" id="GO:0005737">
    <property type="term" value="C:cytoplasm"/>
    <property type="evidence" value="ECO:0007669"/>
    <property type="project" value="UniProtKB-UniRule"/>
</dbReference>
<sequence>MNLKIATRRSKLAQAQADTVINMLKEKCNIECEKLLIQTLGDKRLDVTIDKIGGKGVFVKDIENAIQLGNAHGAVHSMKDVPFEMPSGFEIVAIPEREDARDVFVSLNGVSFYDLPKGAKVGTSSLRRKSQINILRPDIEVVPIRGNIQTRISKIDTEGLDGVLLASAGLKRLGMEDMITNYFTPDEFVPAVGQGALGFETLVDSIYKDTFKKIDCENTRICIEAERSFMRTLNGGCHIPIGAYAELDGNYINIIGVFERNGKLIKKDISGKKEDHIKLGEYLANKILND</sequence>
<evidence type="ECO:0000259" key="9">
    <source>
        <dbReference type="Pfam" id="PF03900"/>
    </source>
</evidence>
<reference evidence="11" key="1">
    <citation type="submission" date="2015-07" db="EMBL/GenBank/DDBJ databases">
        <title>Draft genome sequence of the purine-degrading Gottschalkia purinilyticum DSM 1384 (formerly Clostridium purinilyticum).</title>
        <authorList>
            <person name="Poehlein A."/>
            <person name="Schiel-Bengelsdorf B."/>
            <person name="Bengelsdorf F.R."/>
            <person name="Daniel R."/>
            <person name="Duerre P."/>
        </authorList>
    </citation>
    <scope>NUCLEOTIDE SEQUENCE [LARGE SCALE GENOMIC DNA]</scope>
    <source>
        <strain evidence="11">DSM 1384</strain>
    </source>
</reference>
<dbReference type="InterPro" id="IPR022419">
    <property type="entry name" value="Porphobilin_deaminase_cofac_BS"/>
</dbReference>
<dbReference type="PANTHER" id="PTHR11557:SF0">
    <property type="entry name" value="PORPHOBILINOGEN DEAMINASE"/>
    <property type="match status" value="1"/>
</dbReference>
<evidence type="ECO:0000313" key="11">
    <source>
        <dbReference type="Proteomes" id="UP000037267"/>
    </source>
</evidence>
<dbReference type="HAMAP" id="MF_00260">
    <property type="entry name" value="Porphobil_deam"/>
    <property type="match status" value="1"/>
</dbReference>
<comment type="similarity">
    <text evidence="2 7">Belongs to the HMBS family.</text>
</comment>
<dbReference type="Pfam" id="PF03900">
    <property type="entry name" value="Porphobil_deamC"/>
    <property type="match status" value="1"/>
</dbReference>
<dbReference type="Gene3D" id="3.40.190.10">
    <property type="entry name" value="Periplasmic binding protein-like II"/>
    <property type="match status" value="2"/>
</dbReference>
<dbReference type="PATRIC" id="fig|1503.3.peg.789"/>
<organism evidence="10 11">
    <name type="scientific">Gottschalkia purinilytica</name>
    <name type="common">Clostridium purinilyticum</name>
    <dbReference type="NCBI Taxonomy" id="1503"/>
    <lineage>
        <taxon>Bacteria</taxon>
        <taxon>Bacillati</taxon>
        <taxon>Bacillota</taxon>
        <taxon>Tissierellia</taxon>
        <taxon>Tissierellales</taxon>
        <taxon>Gottschalkiaceae</taxon>
        <taxon>Gottschalkia</taxon>
    </lineage>
</organism>
<keyword evidence="11" id="KW-1185">Reference proteome</keyword>
<feature type="domain" description="Porphobilinogen deaminase N-terminal" evidence="8">
    <location>
        <begin position="3"/>
        <end position="202"/>
    </location>
</feature>
<evidence type="ECO:0000256" key="4">
    <source>
        <dbReference type="ARBA" id="ARBA00022679"/>
    </source>
</evidence>
<evidence type="ECO:0000256" key="3">
    <source>
        <dbReference type="ARBA" id="ARBA00011245"/>
    </source>
</evidence>
<dbReference type="NCBIfam" id="TIGR00212">
    <property type="entry name" value="hemC"/>
    <property type="match status" value="1"/>
</dbReference>
<evidence type="ECO:0000256" key="5">
    <source>
        <dbReference type="ARBA" id="ARBA00023244"/>
    </source>
</evidence>
<dbReference type="STRING" id="1503.CLPU_18c00360"/>
<evidence type="ECO:0000256" key="2">
    <source>
        <dbReference type="ARBA" id="ARBA00005638"/>
    </source>
</evidence>
<dbReference type="InterPro" id="IPR000860">
    <property type="entry name" value="HemC"/>
</dbReference>
<gene>
    <name evidence="7 10" type="primary">hemC</name>
    <name evidence="10" type="ORF">CLPU_18c00360</name>
</gene>
<dbReference type="Gene3D" id="3.30.160.40">
    <property type="entry name" value="Porphobilinogen deaminase, C-terminal domain"/>
    <property type="match status" value="1"/>
</dbReference>
<dbReference type="PIRSF" id="PIRSF001438">
    <property type="entry name" value="4pyrrol_synth_OHMeBilane_synth"/>
    <property type="match status" value="1"/>
</dbReference>
<protein>
    <recommendedName>
        <fullName evidence="7">Porphobilinogen deaminase</fullName>
        <shortName evidence="7">PBG</shortName>
        <ecNumber evidence="7">2.5.1.61</ecNumber>
    </recommendedName>
    <alternativeName>
        <fullName evidence="7">Hydroxymethylbilane synthase</fullName>
        <shortName evidence="7">HMBS</shortName>
    </alternativeName>
    <alternativeName>
        <fullName evidence="7">Pre-uroporphyrinogen synthase</fullName>
    </alternativeName>
</protein>
<dbReference type="EMBL" id="LGSS01000018">
    <property type="protein sequence ID" value="KNF07354.1"/>
    <property type="molecule type" value="Genomic_DNA"/>
</dbReference>
<dbReference type="AlphaFoldDB" id="A0A0L0W766"/>
<dbReference type="InterPro" id="IPR036803">
    <property type="entry name" value="Porphobilinogen_deaminase_C_sf"/>
</dbReference>
<comment type="cofactor">
    <cofactor evidence="7">
        <name>dipyrromethane</name>
        <dbReference type="ChEBI" id="CHEBI:60342"/>
    </cofactor>
    <text evidence="7">Binds 1 dipyrromethane group covalently.</text>
</comment>
<dbReference type="Pfam" id="PF01379">
    <property type="entry name" value="Porphobil_deam"/>
    <property type="match status" value="1"/>
</dbReference>
<evidence type="ECO:0000256" key="6">
    <source>
        <dbReference type="ARBA" id="ARBA00048169"/>
    </source>
</evidence>
<dbReference type="RefSeq" id="WP_050356326.1">
    <property type="nucleotide sequence ID" value="NZ_LGSS01000018.1"/>
</dbReference>
<evidence type="ECO:0000313" key="10">
    <source>
        <dbReference type="EMBL" id="KNF07354.1"/>
    </source>
</evidence>
<dbReference type="InterPro" id="IPR022418">
    <property type="entry name" value="Porphobilinogen_deaminase_C"/>
</dbReference>
<dbReference type="Proteomes" id="UP000037267">
    <property type="component" value="Unassembled WGS sequence"/>
</dbReference>
<dbReference type="EC" id="2.5.1.61" evidence="7"/>
<comment type="miscellaneous">
    <text evidence="7">The porphobilinogen subunits are added to the dipyrromethane group.</text>
</comment>
<keyword evidence="4 7" id="KW-0808">Transferase</keyword>